<dbReference type="PANTHER" id="PTHR24305:SF166">
    <property type="entry name" value="CYTOCHROME P450 12A4, MITOCHONDRIAL-RELATED"/>
    <property type="match status" value="1"/>
</dbReference>
<dbReference type="Gene3D" id="1.10.630.10">
    <property type="entry name" value="Cytochrome P450"/>
    <property type="match status" value="1"/>
</dbReference>
<feature type="binding site" description="axial binding residue" evidence="2">
    <location>
        <position position="506"/>
    </location>
    <ligand>
        <name>heme</name>
        <dbReference type="ChEBI" id="CHEBI:30413"/>
    </ligand>
    <ligandPart>
        <name>Fe</name>
        <dbReference type="ChEBI" id="CHEBI:18248"/>
    </ligandPart>
</feature>
<accession>A0A1E3Q4T7</accession>
<comment type="similarity">
    <text evidence="1">Belongs to the cytochrome P450 family.</text>
</comment>
<dbReference type="STRING" id="675824.A0A1E3Q4T7"/>
<dbReference type="Proteomes" id="UP000094385">
    <property type="component" value="Unassembled WGS sequence"/>
</dbReference>
<gene>
    <name evidence="3" type="ORF">LIPSTDRAFT_72346</name>
</gene>
<dbReference type="OrthoDB" id="1470350at2759"/>
<dbReference type="GO" id="GO:0020037">
    <property type="term" value="F:heme binding"/>
    <property type="evidence" value="ECO:0007669"/>
    <property type="project" value="InterPro"/>
</dbReference>
<evidence type="ECO:0008006" key="5">
    <source>
        <dbReference type="Google" id="ProtNLM"/>
    </source>
</evidence>
<evidence type="ECO:0000313" key="4">
    <source>
        <dbReference type="Proteomes" id="UP000094385"/>
    </source>
</evidence>
<dbReference type="Pfam" id="PF00067">
    <property type="entry name" value="p450"/>
    <property type="match status" value="1"/>
</dbReference>
<keyword evidence="4" id="KW-1185">Reference proteome</keyword>
<dbReference type="AlphaFoldDB" id="A0A1E3Q4T7"/>
<dbReference type="GO" id="GO:0016705">
    <property type="term" value="F:oxidoreductase activity, acting on paired donors, with incorporation or reduction of molecular oxygen"/>
    <property type="evidence" value="ECO:0007669"/>
    <property type="project" value="InterPro"/>
</dbReference>
<name>A0A1E3Q4T7_LIPST</name>
<dbReference type="EMBL" id="KV454295">
    <property type="protein sequence ID" value="ODQ72725.1"/>
    <property type="molecule type" value="Genomic_DNA"/>
</dbReference>
<dbReference type="PANTHER" id="PTHR24305">
    <property type="entry name" value="CYTOCHROME P450"/>
    <property type="match status" value="1"/>
</dbReference>
<dbReference type="InterPro" id="IPR050121">
    <property type="entry name" value="Cytochrome_P450_monoxygenase"/>
</dbReference>
<protein>
    <recommendedName>
        <fullName evidence="5">Cytochrome P450</fullName>
    </recommendedName>
</protein>
<evidence type="ECO:0000313" key="3">
    <source>
        <dbReference type="EMBL" id="ODQ72725.1"/>
    </source>
</evidence>
<reference evidence="3 4" key="1">
    <citation type="journal article" date="2016" name="Proc. Natl. Acad. Sci. U.S.A.">
        <title>Comparative genomics of biotechnologically important yeasts.</title>
        <authorList>
            <person name="Riley R."/>
            <person name="Haridas S."/>
            <person name="Wolfe K.H."/>
            <person name="Lopes M.R."/>
            <person name="Hittinger C.T."/>
            <person name="Goeker M."/>
            <person name="Salamov A.A."/>
            <person name="Wisecaver J.H."/>
            <person name="Long T.M."/>
            <person name="Calvey C.H."/>
            <person name="Aerts A.L."/>
            <person name="Barry K.W."/>
            <person name="Choi C."/>
            <person name="Clum A."/>
            <person name="Coughlan A.Y."/>
            <person name="Deshpande S."/>
            <person name="Douglass A.P."/>
            <person name="Hanson S.J."/>
            <person name="Klenk H.-P."/>
            <person name="LaButti K.M."/>
            <person name="Lapidus A."/>
            <person name="Lindquist E.A."/>
            <person name="Lipzen A.M."/>
            <person name="Meier-Kolthoff J.P."/>
            <person name="Ohm R.A."/>
            <person name="Otillar R.P."/>
            <person name="Pangilinan J.L."/>
            <person name="Peng Y."/>
            <person name="Rokas A."/>
            <person name="Rosa C.A."/>
            <person name="Scheuner C."/>
            <person name="Sibirny A.A."/>
            <person name="Slot J.C."/>
            <person name="Stielow J.B."/>
            <person name="Sun H."/>
            <person name="Kurtzman C.P."/>
            <person name="Blackwell M."/>
            <person name="Grigoriev I.V."/>
            <person name="Jeffries T.W."/>
        </authorList>
    </citation>
    <scope>NUCLEOTIDE SEQUENCE [LARGE SCALE GENOMIC DNA]</scope>
    <source>
        <strain evidence="3 4">NRRL Y-11557</strain>
    </source>
</reference>
<evidence type="ECO:0000256" key="2">
    <source>
        <dbReference type="PIRSR" id="PIRSR602401-1"/>
    </source>
</evidence>
<proteinExistence type="inferred from homology"/>
<sequence length="560" mass="63433">MASKKFSISCAGMVVYVAYKTVFKGASLGTLGLLWFLLLTVPWLSRALFRVLVYNNFLSPYRHLPQPSDRPHWFFGHFHHLHNEQLPGNSQLRWLEENPESPFVRYYGIFRRERLAPRSHAALQTILQTASYSFVKPDLTRKTLALIVGDGLINAEADSHRRQRKLLMPAFSFGHIKSLTPVFVEKSFALSKHIAGILDNDAVVSDEKVSSPGEKIIDLDPLVHATTLDIIFKAGFGTEFNALQNEDDKLVQAYRNVFTMRKITNWWRFEMAMEVFFGPGVIPTKRNKTVKASKRIIEKFATDLIREKQQKQKIATTFGKTSSTTDKDILNILIAEGKGALTDHEIRNNLMTFLAAGHETTSSATAIALYLLSKHPEVQSKLRAEIREHIPEYASYRSGDNNDPLASLTYEKIESMKYLNNFCRESLRLIPPVPVTSRQAAEDTMVDGVLVKKGTLIFIVIAAINQLKSLWGEDADKFNPDRWNNMSAEALSPYSFLTFIQGPRSCIGRRFSEIEFKCLLIALIGRFEFGERNPGEELALRSMVTTKFANGLSLKVKYAE</sequence>
<dbReference type="InterPro" id="IPR001128">
    <property type="entry name" value="Cyt_P450"/>
</dbReference>
<dbReference type="InterPro" id="IPR002401">
    <property type="entry name" value="Cyt_P450_E_grp-I"/>
</dbReference>
<dbReference type="GO" id="GO:0004497">
    <property type="term" value="F:monooxygenase activity"/>
    <property type="evidence" value="ECO:0007669"/>
    <property type="project" value="InterPro"/>
</dbReference>
<organism evidence="3 4">
    <name type="scientific">Lipomyces starkeyi NRRL Y-11557</name>
    <dbReference type="NCBI Taxonomy" id="675824"/>
    <lineage>
        <taxon>Eukaryota</taxon>
        <taxon>Fungi</taxon>
        <taxon>Dikarya</taxon>
        <taxon>Ascomycota</taxon>
        <taxon>Saccharomycotina</taxon>
        <taxon>Lipomycetes</taxon>
        <taxon>Lipomycetales</taxon>
        <taxon>Lipomycetaceae</taxon>
        <taxon>Lipomyces</taxon>
    </lineage>
</organism>
<dbReference type="GO" id="GO:0005506">
    <property type="term" value="F:iron ion binding"/>
    <property type="evidence" value="ECO:0007669"/>
    <property type="project" value="InterPro"/>
</dbReference>
<dbReference type="SUPFAM" id="SSF48264">
    <property type="entry name" value="Cytochrome P450"/>
    <property type="match status" value="1"/>
</dbReference>
<keyword evidence="2" id="KW-0349">Heme</keyword>
<keyword evidence="2" id="KW-0408">Iron</keyword>
<comment type="cofactor">
    <cofactor evidence="2">
        <name>heme</name>
        <dbReference type="ChEBI" id="CHEBI:30413"/>
    </cofactor>
</comment>
<evidence type="ECO:0000256" key="1">
    <source>
        <dbReference type="ARBA" id="ARBA00010617"/>
    </source>
</evidence>
<keyword evidence="2" id="KW-0479">Metal-binding</keyword>
<dbReference type="InterPro" id="IPR036396">
    <property type="entry name" value="Cyt_P450_sf"/>
</dbReference>
<dbReference type="PRINTS" id="PR00385">
    <property type="entry name" value="P450"/>
</dbReference>
<dbReference type="CDD" id="cd11069">
    <property type="entry name" value="CYP_FUM15-like"/>
    <property type="match status" value="1"/>
</dbReference>
<dbReference type="PRINTS" id="PR00463">
    <property type="entry name" value="EP450I"/>
</dbReference>